<protein>
    <recommendedName>
        <fullName evidence="3">BRO1 domain-containing protein</fullName>
    </recommendedName>
</protein>
<dbReference type="InterPro" id="IPR025304">
    <property type="entry name" value="ALIX_V_dom"/>
</dbReference>
<dbReference type="PROSITE" id="PS51180">
    <property type="entry name" value="BRO1"/>
    <property type="match status" value="1"/>
</dbReference>
<dbReference type="InterPro" id="IPR038499">
    <property type="entry name" value="BRO1_sf"/>
</dbReference>
<accession>A0A834HVM3</accession>
<feature type="coiled-coil region" evidence="1">
    <location>
        <begin position="544"/>
        <end position="578"/>
    </location>
</feature>
<dbReference type="Pfam" id="PF03097">
    <property type="entry name" value="BRO1"/>
    <property type="match status" value="1"/>
</dbReference>
<evidence type="ECO:0000313" key="5">
    <source>
        <dbReference type="Proteomes" id="UP000625711"/>
    </source>
</evidence>
<dbReference type="Gene3D" id="1.20.140.50">
    <property type="entry name" value="alix/aip1 like domains"/>
    <property type="match status" value="1"/>
</dbReference>
<dbReference type="CDD" id="cd09240">
    <property type="entry name" value="BRO1_Alix"/>
    <property type="match status" value="1"/>
</dbReference>
<comment type="caution">
    <text evidence="4">The sequence shown here is derived from an EMBL/GenBank/DDBJ whole genome shotgun (WGS) entry which is preliminary data.</text>
</comment>
<dbReference type="PANTHER" id="PTHR23030:SF39">
    <property type="entry name" value="PROGRAMMED CELL DEATH 6-INTERACTING PROTEIN"/>
    <property type="match status" value="1"/>
</dbReference>
<gene>
    <name evidence="4" type="ORF">GWI33_019009</name>
</gene>
<dbReference type="SMART" id="SM01041">
    <property type="entry name" value="BRO1"/>
    <property type="match status" value="1"/>
</dbReference>
<dbReference type="PANTHER" id="PTHR23030">
    <property type="entry name" value="PCD6 INTERACTING PROTEIN-RELATED"/>
    <property type="match status" value="1"/>
</dbReference>
<sequence>MADLLSVPLKKPSDVDIFTPLKNLIQSRYSTADNPENCTEAVNEFSKLRSNAIAKAFEKYESSLEIIYGYYDQLASLETKIPPQELQVPFKWKDAFDKGNIFGHKASLTVTSLSFEKACILFNIAALQSSVAASQSIESDDGLKLAAKLLQLSSGIFNYLKSTIMLIIQHDPTPDINPDTLGALSQLMLAQAQEIFVRKAMHDNMKDPIVAKLAAQAEDLFAECLKVFQRDNLRAIWDKEWIPIIAGKQAAFSGVAEFYQSLVCREKKHVGEEIARLRRAIELFKAAQSRSGKSLFTDLLNKAEKNLTEVEKDNDFIYHERIPDYKSLDAIGKAPLAKVLPLQEKMSQNFKDLFSNLVPVAVHQALAAYDLRKTEIVNTEITKLREATQEINGVLASLNLPAAIEVTDSTTGLPPSIVEKAVTVSSLGGIKELSKMIEELPDLLKRNQDILDETDRMLNEEKSADDSLRQQFKEKWSRTPSDKLTEMFRSNAAKYRQIINNAIEADKTVQSKFNTHKAMMELLSKSPTELESSLPSGNGGSVGNSSAVHQLRQLMEEVETIKAERDTVESDLKSATADMKDQFLSALAKDGAINEAALSYQNLKETYGYLQKQVTESVDKQKDLLVRIRAAHEEFTRERGTSGGGRDAMMCQLAAAHDAFRDLLNNLKEGTKFYNDLTQLLVTFQNKVSDFCFARKTEKEELLKDLTQESSRSTPAPTPSTPSYYSDPNKGSSPTSTTSDVVPPQPAAPPQVPSNLPYPVYVQGMPVPYGATANTPYPAYAPPPMPQGYNPYATLPYPNNYNFPQSGQPGAYPPGTYPPGVFPQSQQQGYQRPPW</sequence>
<feature type="compositionally biased region" description="Low complexity" evidence="2">
    <location>
        <begin position="710"/>
        <end position="742"/>
    </location>
</feature>
<dbReference type="Proteomes" id="UP000625711">
    <property type="component" value="Unassembled WGS sequence"/>
</dbReference>
<evidence type="ECO:0000313" key="4">
    <source>
        <dbReference type="EMBL" id="KAF7267772.1"/>
    </source>
</evidence>
<feature type="compositionally biased region" description="Pro residues" evidence="2">
    <location>
        <begin position="811"/>
        <end position="821"/>
    </location>
</feature>
<dbReference type="GO" id="GO:0005768">
    <property type="term" value="C:endosome"/>
    <property type="evidence" value="ECO:0007669"/>
    <property type="project" value="TreeGrafter"/>
</dbReference>
<feature type="region of interest" description="Disordered" evidence="2">
    <location>
        <begin position="800"/>
        <end position="835"/>
    </location>
</feature>
<dbReference type="Gene3D" id="1.25.40.280">
    <property type="entry name" value="alix/aip1 like domains"/>
    <property type="match status" value="1"/>
</dbReference>
<dbReference type="CDD" id="cd09235">
    <property type="entry name" value="V_Alix"/>
    <property type="match status" value="1"/>
</dbReference>
<keyword evidence="1" id="KW-0175">Coiled coil</keyword>
<dbReference type="InterPro" id="IPR004328">
    <property type="entry name" value="BRO1_dom"/>
</dbReference>
<evidence type="ECO:0000256" key="1">
    <source>
        <dbReference type="SAM" id="Coils"/>
    </source>
</evidence>
<evidence type="ECO:0000256" key="2">
    <source>
        <dbReference type="SAM" id="MobiDB-lite"/>
    </source>
</evidence>
<organism evidence="4 5">
    <name type="scientific">Rhynchophorus ferrugineus</name>
    <name type="common">Red palm weevil</name>
    <name type="synonym">Curculio ferrugineus</name>
    <dbReference type="NCBI Taxonomy" id="354439"/>
    <lineage>
        <taxon>Eukaryota</taxon>
        <taxon>Metazoa</taxon>
        <taxon>Ecdysozoa</taxon>
        <taxon>Arthropoda</taxon>
        <taxon>Hexapoda</taxon>
        <taxon>Insecta</taxon>
        <taxon>Pterygota</taxon>
        <taxon>Neoptera</taxon>
        <taxon>Endopterygota</taxon>
        <taxon>Coleoptera</taxon>
        <taxon>Polyphaga</taxon>
        <taxon>Cucujiformia</taxon>
        <taxon>Curculionidae</taxon>
        <taxon>Dryophthorinae</taxon>
        <taxon>Rhynchophorus</taxon>
    </lineage>
</organism>
<dbReference type="Pfam" id="PF13949">
    <property type="entry name" value="ALIX_LYPXL_bnd"/>
    <property type="match status" value="1"/>
</dbReference>
<feature type="region of interest" description="Disordered" evidence="2">
    <location>
        <begin position="703"/>
        <end position="751"/>
    </location>
</feature>
<name>A0A834HVM3_RHYFE</name>
<dbReference type="EMBL" id="JAACXV010014387">
    <property type="protein sequence ID" value="KAF7267772.1"/>
    <property type="molecule type" value="Genomic_DNA"/>
</dbReference>
<dbReference type="Gene3D" id="1.20.120.560">
    <property type="entry name" value="alix/aip1 in complex with the ypdl late domain"/>
    <property type="match status" value="1"/>
</dbReference>
<evidence type="ECO:0000259" key="3">
    <source>
        <dbReference type="PROSITE" id="PS51180"/>
    </source>
</evidence>
<reference evidence="4" key="1">
    <citation type="submission" date="2020-08" db="EMBL/GenBank/DDBJ databases">
        <title>Genome sequencing and assembly of the red palm weevil Rhynchophorus ferrugineus.</title>
        <authorList>
            <person name="Dias G.B."/>
            <person name="Bergman C.M."/>
            <person name="Manee M."/>
        </authorList>
    </citation>
    <scope>NUCLEOTIDE SEQUENCE</scope>
    <source>
        <strain evidence="4">AA-2017</strain>
        <tissue evidence="4">Whole larva</tissue>
    </source>
</reference>
<proteinExistence type="predicted"/>
<dbReference type="GO" id="GO:0000281">
    <property type="term" value="P:mitotic cytokinesis"/>
    <property type="evidence" value="ECO:0007669"/>
    <property type="project" value="TreeGrafter"/>
</dbReference>
<dbReference type="OrthoDB" id="2141925at2759"/>
<feature type="domain" description="BRO1" evidence="3">
    <location>
        <begin position="3"/>
        <end position="391"/>
    </location>
</feature>
<dbReference type="AlphaFoldDB" id="A0A834HVM3"/>
<keyword evidence="5" id="KW-1185">Reference proteome</keyword>
<feature type="coiled-coil region" evidence="1">
    <location>
        <begin position="293"/>
        <end position="320"/>
    </location>
</feature>
<feature type="compositionally biased region" description="Polar residues" evidence="2">
    <location>
        <begin position="823"/>
        <end position="835"/>
    </location>
</feature>
<dbReference type="FunFam" id="1.25.40.280:FF:000001">
    <property type="entry name" value="programmed cell death 6-interacting protein-like isoform X1"/>
    <property type="match status" value="1"/>
</dbReference>